<dbReference type="InterPro" id="IPR036388">
    <property type="entry name" value="WH-like_DNA-bd_sf"/>
</dbReference>
<dbReference type="PANTHER" id="PTHR30603">
    <property type="entry name" value="RNA POLYMERASE SIGMA FACTOR RPO"/>
    <property type="match status" value="1"/>
</dbReference>
<keyword evidence="6" id="KW-1185">Reference proteome</keyword>
<accession>A0AAD8Y2Q7</accession>
<feature type="domain" description="RNA polymerase sigma-70 region 4" evidence="4">
    <location>
        <begin position="353"/>
        <end position="407"/>
    </location>
</feature>
<comment type="caution">
    <text evidence="5">The sequence shown here is derived from an EMBL/GenBank/DDBJ whole genome shotgun (WGS) entry which is preliminary data.</text>
</comment>
<dbReference type="Proteomes" id="UP001224775">
    <property type="component" value="Unassembled WGS sequence"/>
</dbReference>
<protein>
    <submittedName>
        <fullName evidence="5">RNA polymerase sigma factor</fullName>
    </submittedName>
</protein>
<evidence type="ECO:0000259" key="4">
    <source>
        <dbReference type="Pfam" id="PF04545"/>
    </source>
</evidence>
<feature type="signal peptide" evidence="3">
    <location>
        <begin position="1"/>
        <end position="19"/>
    </location>
</feature>
<evidence type="ECO:0000256" key="1">
    <source>
        <dbReference type="ARBA" id="ARBA00007788"/>
    </source>
</evidence>
<dbReference type="Gene3D" id="1.10.10.10">
    <property type="entry name" value="Winged helix-like DNA-binding domain superfamily/Winged helix DNA-binding domain"/>
    <property type="match status" value="2"/>
</dbReference>
<gene>
    <name evidence="5" type="ORF">QTG54_011127</name>
</gene>
<feature type="compositionally biased region" description="Low complexity" evidence="2">
    <location>
        <begin position="273"/>
        <end position="297"/>
    </location>
</feature>
<dbReference type="InterPro" id="IPR013324">
    <property type="entry name" value="RNA_pol_sigma_r3/r4-like"/>
</dbReference>
<dbReference type="Gene3D" id="1.10.1740.10">
    <property type="match status" value="1"/>
</dbReference>
<feature type="chain" id="PRO_5042119869" evidence="3">
    <location>
        <begin position="20"/>
        <end position="421"/>
    </location>
</feature>
<dbReference type="AlphaFoldDB" id="A0AAD8Y2Q7"/>
<dbReference type="EMBL" id="JATAAI010000021">
    <property type="protein sequence ID" value="KAK1738458.1"/>
    <property type="molecule type" value="Genomic_DNA"/>
</dbReference>
<dbReference type="PANTHER" id="PTHR30603:SF47">
    <property type="entry name" value="RNA POLYMERASE SIGMA FACTOR SIGD, CHLOROPLASTIC"/>
    <property type="match status" value="1"/>
</dbReference>
<reference evidence="5" key="1">
    <citation type="submission" date="2023-06" db="EMBL/GenBank/DDBJ databases">
        <title>Survivors Of The Sea: Transcriptome response of Skeletonema marinoi to long-term dormancy.</title>
        <authorList>
            <person name="Pinder M.I.M."/>
            <person name="Kourtchenko O."/>
            <person name="Robertson E.K."/>
            <person name="Larsson T."/>
            <person name="Maumus F."/>
            <person name="Osuna-Cruz C.M."/>
            <person name="Vancaester E."/>
            <person name="Stenow R."/>
            <person name="Vandepoele K."/>
            <person name="Ploug H."/>
            <person name="Bruchert V."/>
            <person name="Godhe A."/>
            <person name="Topel M."/>
        </authorList>
    </citation>
    <scope>NUCLEOTIDE SEQUENCE</scope>
    <source>
        <strain evidence="5">R05AC</strain>
    </source>
</reference>
<comment type="similarity">
    <text evidence="1">Belongs to the sigma-70 factor family.</text>
</comment>
<dbReference type="GO" id="GO:0006352">
    <property type="term" value="P:DNA-templated transcription initiation"/>
    <property type="evidence" value="ECO:0007669"/>
    <property type="project" value="InterPro"/>
</dbReference>
<evidence type="ECO:0000313" key="5">
    <source>
        <dbReference type="EMBL" id="KAK1738458.1"/>
    </source>
</evidence>
<feature type="region of interest" description="Disordered" evidence="2">
    <location>
        <begin position="269"/>
        <end position="297"/>
    </location>
</feature>
<dbReference type="GO" id="GO:0003700">
    <property type="term" value="F:DNA-binding transcription factor activity"/>
    <property type="evidence" value="ECO:0007669"/>
    <property type="project" value="InterPro"/>
</dbReference>
<keyword evidence="3" id="KW-0732">Signal</keyword>
<dbReference type="SUPFAM" id="SSF88659">
    <property type="entry name" value="Sigma3 and sigma4 domains of RNA polymerase sigma factors"/>
    <property type="match status" value="2"/>
</dbReference>
<name>A0AAD8Y2Q7_9STRA</name>
<dbReference type="InterPro" id="IPR007630">
    <property type="entry name" value="RNA_pol_sigma70_r4"/>
</dbReference>
<sequence length="421" mass="46272">MMLYSAAAALLLLNHRATAFQCGASINNVCRASAQTNHHQILFSATLDSIPLLESILEDGDGHINSALASAIYEWETAHTQTAPGSIKKEFSTRDGLRLVDELAREVLDSLESNNDDDGKKSTISYNDLVQEGMIALLRAMSTYTNYTSLGTKNKSINTFEQYAKEAIHSSFLQFLATTSRPIRLPASLQTTLEAANTAAKYLRNKLGKEPSLAQVAKEVNVNPEQLALYRKLYRKMVGRVGTFVSMEDGLEVYDPSLAGYVGNGLRARSDSDAVSSSDETDASSTTSTTPADVPSTLLQLNTQEDDWTRQPPERSVAPLRDVFTDTEEINNPLSYTHHFILNEELNQFLCETLSTVELEVIQLRFGLVDSKYGGRGWSAQDIGERVGMEREEVVKVASVALEKLRQAAAADDDAFVEVSL</sequence>
<evidence type="ECO:0000256" key="3">
    <source>
        <dbReference type="SAM" id="SignalP"/>
    </source>
</evidence>
<evidence type="ECO:0000313" key="6">
    <source>
        <dbReference type="Proteomes" id="UP001224775"/>
    </source>
</evidence>
<proteinExistence type="inferred from homology"/>
<evidence type="ECO:0000256" key="2">
    <source>
        <dbReference type="SAM" id="MobiDB-lite"/>
    </source>
</evidence>
<dbReference type="Pfam" id="PF04545">
    <property type="entry name" value="Sigma70_r4"/>
    <property type="match status" value="1"/>
</dbReference>
<dbReference type="InterPro" id="IPR050239">
    <property type="entry name" value="Sigma-70_RNA_pol_init_factors"/>
</dbReference>
<organism evidence="5 6">
    <name type="scientific">Skeletonema marinoi</name>
    <dbReference type="NCBI Taxonomy" id="267567"/>
    <lineage>
        <taxon>Eukaryota</taxon>
        <taxon>Sar</taxon>
        <taxon>Stramenopiles</taxon>
        <taxon>Ochrophyta</taxon>
        <taxon>Bacillariophyta</taxon>
        <taxon>Coscinodiscophyceae</taxon>
        <taxon>Thalassiosirophycidae</taxon>
        <taxon>Thalassiosirales</taxon>
        <taxon>Skeletonemataceae</taxon>
        <taxon>Skeletonema</taxon>
        <taxon>Skeletonema marinoi-dohrnii complex</taxon>
    </lineage>
</organism>